<dbReference type="STRING" id="1818881.A3196_12310"/>
<dbReference type="EMBL" id="LVJZ01000003">
    <property type="protein sequence ID" value="ODB97469.1"/>
    <property type="molecule type" value="Genomic_DNA"/>
</dbReference>
<protein>
    <submittedName>
        <fullName evidence="2">Uncharacterized protein</fullName>
    </submittedName>
</protein>
<name>A0A1E2URW6_9GAMM</name>
<dbReference type="AlphaFoldDB" id="A0A1E2URW6"/>
<accession>A0A1E2URW6</accession>
<evidence type="ECO:0000256" key="1">
    <source>
        <dbReference type="SAM" id="Phobius"/>
    </source>
</evidence>
<feature type="transmembrane region" description="Helical" evidence="1">
    <location>
        <begin position="87"/>
        <end position="108"/>
    </location>
</feature>
<proteinExistence type="predicted"/>
<dbReference type="OrthoDB" id="5762913at2"/>
<feature type="transmembrane region" description="Helical" evidence="1">
    <location>
        <begin position="114"/>
        <end position="137"/>
    </location>
</feature>
<feature type="transmembrane region" description="Helical" evidence="1">
    <location>
        <begin position="19"/>
        <end position="36"/>
    </location>
</feature>
<evidence type="ECO:0000313" key="3">
    <source>
        <dbReference type="Proteomes" id="UP000094849"/>
    </source>
</evidence>
<evidence type="ECO:0000313" key="2">
    <source>
        <dbReference type="EMBL" id="ODB97469.1"/>
    </source>
</evidence>
<keyword evidence="1" id="KW-1133">Transmembrane helix</keyword>
<keyword evidence="1" id="KW-0472">Membrane</keyword>
<comment type="caution">
    <text evidence="2">The sequence shown here is derived from an EMBL/GenBank/DDBJ whole genome shotgun (WGS) entry which is preliminary data.</text>
</comment>
<dbReference type="RefSeq" id="WP_069005236.1">
    <property type="nucleotide sequence ID" value="NZ_LVJW01000003.1"/>
</dbReference>
<keyword evidence="1" id="KW-0812">Transmembrane</keyword>
<sequence>MQFDVDEAIRKQAKTPHELSMLNLVGCHLIAAPASIVLDVGLLGFLIPLALSLLVISFIWFKAGQTRQQDPWFVAAHWRLSANRTRILMVGYTISAVILGMAMMATSGSSKGDIMMVAISRVAVVPTLLTVMICFVLESGSIYQAGRGEVPDGIVKRLPAPDDLPVIQAAKPSVAES</sequence>
<dbReference type="Proteomes" id="UP000094849">
    <property type="component" value="Unassembled WGS sequence"/>
</dbReference>
<feature type="transmembrane region" description="Helical" evidence="1">
    <location>
        <begin position="42"/>
        <end position="61"/>
    </location>
</feature>
<reference evidence="2 3" key="1">
    <citation type="submission" date="2016-03" db="EMBL/GenBank/DDBJ databases">
        <title>Chemosynthetic sulphur-oxidizing symbionts of marine invertebrate animals are capable of nitrogen fixation.</title>
        <authorList>
            <person name="Petersen J.M."/>
            <person name="Kemper A."/>
            <person name="Gruber-Vodicka H."/>
            <person name="Cardini U."/>
            <person name="Geest Mvander."/>
            <person name="Kleiner M."/>
            <person name="Bulgheresi S."/>
            <person name="Fussmann M."/>
            <person name="Herbold C."/>
            <person name="Seah B.K.B."/>
            <person name="Antony C.Paul."/>
            <person name="Liu D."/>
            <person name="Belitz A."/>
            <person name="Weber M."/>
        </authorList>
    </citation>
    <scope>NUCLEOTIDE SEQUENCE [LARGE SCALE GENOMIC DNA]</scope>
    <source>
        <strain evidence="2">G_D</strain>
    </source>
</reference>
<gene>
    <name evidence="2" type="ORF">A3196_12310</name>
</gene>
<keyword evidence="3" id="KW-1185">Reference proteome</keyword>
<organism evidence="2 3">
    <name type="scientific">Candidatus Thiodiazotropha endoloripes</name>
    <dbReference type="NCBI Taxonomy" id="1818881"/>
    <lineage>
        <taxon>Bacteria</taxon>
        <taxon>Pseudomonadati</taxon>
        <taxon>Pseudomonadota</taxon>
        <taxon>Gammaproteobacteria</taxon>
        <taxon>Chromatiales</taxon>
        <taxon>Sedimenticolaceae</taxon>
        <taxon>Candidatus Thiodiazotropha</taxon>
    </lineage>
</organism>